<dbReference type="EMBL" id="CM017872">
    <property type="protein sequence ID" value="KAG1328056.1"/>
    <property type="molecule type" value="Genomic_DNA"/>
</dbReference>
<comment type="caution">
    <text evidence="18">The sequence shown here is derived from an EMBL/GenBank/DDBJ whole genome shotgun (WGS) entry which is preliminary data.</text>
</comment>
<keyword evidence="6" id="KW-0813">Transport</keyword>
<dbReference type="InterPro" id="IPR037185">
    <property type="entry name" value="EmrE-like"/>
</dbReference>
<keyword evidence="11" id="KW-0653">Protein transport</keyword>
<evidence type="ECO:0000256" key="9">
    <source>
        <dbReference type="ARBA" id="ARBA00022737"/>
    </source>
</evidence>
<proteinExistence type="inferred from homology"/>
<evidence type="ECO:0000256" key="13">
    <source>
        <dbReference type="ARBA" id="ARBA00023136"/>
    </source>
</evidence>
<feature type="domain" description="Importin subunit beta-1/Transportin-1-like TPR repeats" evidence="17">
    <location>
        <begin position="172"/>
        <end position="344"/>
    </location>
</feature>
<comment type="subunit">
    <text evidence="5">Homodimer.</text>
</comment>
<evidence type="ECO:0000256" key="4">
    <source>
        <dbReference type="ARBA" id="ARBA00007001"/>
    </source>
</evidence>
<dbReference type="AlphaFoldDB" id="A0A8K0HWL6"/>
<feature type="compositionally biased region" description="Basic and acidic residues" evidence="15">
    <location>
        <begin position="22"/>
        <end position="31"/>
    </location>
</feature>
<gene>
    <name evidence="18" type="ORF">COCNU_01G019900</name>
</gene>
<evidence type="ECO:0000256" key="15">
    <source>
        <dbReference type="SAM" id="MobiDB-lite"/>
    </source>
</evidence>
<evidence type="ECO:0000256" key="8">
    <source>
        <dbReference type="ARBA" id="ARBA00022692"/>
    </source>
</evidence>
<evidence type="ECO:0000256" key="3">
    <source>
        <dbReference type="ARBA" id="ARBA00004496"/>
    </source>
</evidence>
<evidence type="ECO:0000256" key="11">
    <source>
        <dbReference type="ARBA" id="ARBA00022927"/>
    </source>
</evidence>
<feature type="transmembrane region" description="Helical" evidence="16">
    <location>
        <begin position="923"/>
        <end position="943"/>
    </location>
</feature>
<feature type="transmembrane region" description="Helical" evidence="16">
    <location>
        <begin position="788"/>
        <end position="818"/>
    </location>
</feature>
<evidence type="ECO:0000256" key="5">
    <source>
        <dbReference type="ARBA" id="ARBA00011738"/>
    </source>
</evidence>
<dbReference type="OrthoDB" id="951172at2759"/>
<sequence>MSNMVYADDDESLVDAEEDESFPDRDQDLKPRFHSSRLHGSDHGEEEDDDDTVNVWNLRKCSAAGLDVLSNVFGDEILPTLMPLIQQKLSTTNDSAWKEREAAVLAIGAIAEGCISGLYPHLPEIIAFLIPLLDDKFPLIRSITCWTISRFSKYIVQGIGHQNGYEQFDKVLMGLLRRILDSNKRVQEAACSAFATLEEEAAEELAPRLEIILQHLLCAFGKYQRRNLRIVYDAIGTLADAVGGELNQPKYLDILMPPLISKWQQLSNSDKDLFPLLECFTSIAQALGPGFSQFAEPVFQRCINLIQIQQLAKVNHVVAGVQYDKEFIVCSLDLLSGLAEGLGSGIESLLCIKYPNVLLISGQEVSNLRLYSRVAQSNLRDLLLQCCMDEAADIRQSALALLGDLARVCPVHLHPRLQEFLNVAAKQLHGSAVKEAVSVANNACWAIGELAVKVHQEISPIVLTIISCLVPILQNAEGLNKSLIENSAITLGRLGWVCPELVAPHMEHFMQSWCAALCIVDLKTLILVTYLADDGMEVLSTMRFCFRPKSTIFKTILRIRDDFEKEDAFRGLCAMVRANPSGAVRSLAHVCKAIASWHEIRSEDLRNEVCQVVNGYKQMLANGGWDQCMATLEPSVLHKLSRYQGPQSRRTDLKTTMVCSFDFRNIHGSIKPIGAPTRPSALDEIHLAGLLDELPSAAPPMHRSPTNGGLPPAGSSSSSALFTDNLKGLILAVASSAFIGASFIIKKKGLKRAGAAGARASVGGYGYLLEPLWWVGMITMIVGEISNFVAYMFAPAVLVTPLGALSIIVSAVLAHFILKEKLQRMGVLGCVLCIAGSTVIVLHAPEEKTPSSVEQIWDLATQPASVVAVSLVLMLHCSPRYGQTNIMVYLGICSTIGSLTVMSIKAIGIAIKLTIEGINQAGYFQTWVFTMVAISCIIIQLIYLNKALDTFNTAVVSPIYYAMFTTLTIFASAIMFKDWSGQSASKIASEICGIITVLSGTTVLHSTREPDPPSSADLYTPLPPKIFWHIQGNGERGKHKNDDLLSAEFVTVVRQDYFT</sequence>
<evidence type="ECO:0000313" key="19">
    <source>
        <dbReference type="Proteomes" id="UP000797356"/>
    </source>
</evidence>
<evidence type="ECO:0000256" key="1">
    <source>
        <dbReference type="ARBA" id="ARBA00004141"/>
    </source>
</evidence>
<dbReference type="PANTHER" id="PTHR10527">
    <property type="entry name" value="IMPORTIN BETA"/>
    <property type="match status" value="1"/>
</dbReference>
<comment type="function">
    <text evidence="14">Acts as a Mg(2+) transporter. Can also transport other divalent cations such as Fe(2+), Sr(2+), Ba(2+), Mn(2+) and Co(2+) but to a much less extent than Mg(2+).</text>
</comment>
<feature type="transmembrane region" description="Helical" evidence="16">
    <location>
        <begin position="955"/>
        <end position="976"/>
    </location>
</feature>
<keyword evidence="13 16" id="KW-0472">Membrane</keyword>
<keyword evidence="19" id="KW-1185">Reference proteome</keyword>
<reference evidence="18" key="1">
    <citation type="journal article" date="2017" name="Gigascience">
        <title>The genome draft of coconut (Cocos nucifera).</title>
        <authorList>
            <person name="Xiao Y."/>
            <person name="Xu P."/>
            <person name="Fan H."/>
            <person name="Baudouin L."/>
            <person name="Xia W."/>
            <person name="Bocs S."/>
            <person name="Xu J."/>
            <person name="Li Q."/>
            <person name="Guo A."/>
            <person name="Zhou L."/>
            <person name="Li J."/>
            <person name="Wu Y."/>
            <person name="Ma Z."/>
            <person name="Armero A."/>
            <person name="Issali A.E."/>
            <person name="Liu N."/>
            <person name="Peng M."/>
            <person name="Yang Y."/>
        </authorList>
    </citation>
    <scope>NUCLEOTIDE SEQUENCE</scope>
    <source>
        <tissue evidence="18">Spear leaf of Hainan Tall coconut</tissue>
    </source>
</reference>
<dbReference type="GO" id="GO:0005769">
    <property type="term" value="C:early endosome"/>
    <property type="evidence" value="ECO:0007669"/>
    <property type="project" value="UniProtKB-SubCell"/>
</dbReference>
<name>A0A8K0HWL6_COCNU</name>
<keyword evidence="7" id="KW-0963">Cytoplasm</keyword>
<keyword evidence="9" id="KW-0677">Repeat</keyword>
<evidence type="ECO:0000256" key="6">
    <source>
        <dbReference type="ARBA" id="ARBA00022448"/>
    </source>
</evidence>
<dbReference type="Pfam" id="PF13513">
    <property type="entry name" value="HEAT_EZ"/>
    <property type="match status" value="1"/>
</dbReference>
<evidence type="ECO:0000256" key="12">
    <source>
        <dbReference type="ARBA" id="ARBA00022989"/>
    </source>
</evidence>
<dbReference type="SUPFAM" id="SSF103481">
    <property type="entry name" value="Multidrug resistance efflux transporter EmrE"/>
    <property type="match status" value="1"/>
</dbReference>
<dbReference type="InterPro" id="IPR040122">
    <property type="entry name" value="Importin_beta"/>
</dbReference>
<dbReference type="Pfam" id="PF05653">
    <property type="entry name" value="Mg_trans_NIPA"/>
    <property type="match status" value="1"/>
</dbReference>
<dbReference type="GO" id="GO:0016020">
    <property type="term" value="C:membrane"/>
    <property type="evidence" value="ECO:0007669"/>
    <property type="project" value="UniProtKB-SubCell"/>
</dbReference>
<feature type="transmembrane region" description="Helical" evidence="16">
    <location>
        <begin position="726"/>
        <end position="745"/>
    </location>
</feature>
<dbReference type="SUPFAM" id="SSF48371">
    <property type="entry name" value="ARM repeat"/>
    <property type="match status" value="1"/>
</dbReference>
<dbReference type="Gene3D" id="1.25.10.10">
    <property type="entry name" value="Leucine-rich Repeat Variant"/>
    <property type="match status" value="1"/>
</dbReference>
<protein>
    <submittedName>
        <fullName evidence="18">Putative magnesium transporter NIPA6</fullName>
    </submittedName>
</protein>
<evidence type="ECO:0000256" key="10">
    <source>
        <dbReference type="ARBA" id="ARBA00022753"/>
    </source>
</evidence>
<dbReference type="InterPro" id="IPR011989">
    <property type="entry name" value="ARM-like"/>
</dbReference>
<comment type="subcellular location">
    <subcellularLocation>
        <location evidence="3">Cytoplasm</location>
    </subcellularLocation>
    <subcellularLocation>
        <location evidence="2">Early endosome</location>
    </subcellularLocation>
    <subcellularLocation>
        <location evidence="1">Membrane</location>
        <topology evidence="1">Multi-pass membrane protein</topology>
    </subcellularLocation>
</comment>
<comment type="similarity">
    <text evidence="4">Belongs to the NIPA (TC 2.A.7) family.</text>
</comment>
<feature type="transmembrane region" description="Helical" evidence="16">
    <location>
        <begin position="887"/>
        <end position="911"/>
    </location>
</feature>
<dbReference type="GO" id="GO:0006606">
    <property type="term" value="P:protein import into nucleus"/>
    <property type="evidence" value="ECO:0007669"/>
    <property type="project" value="InterPro"/>
</dbReference>
<keyword evidence="12 16" id="KW-1133">Transmembrane helix</keyword>
<accession>A0A8K0HWL6</accession>
<evidence type="ECO:0000256" key="16">
    <source>
        <dbReference type="SAM" id="Phobius"/>
    </source>
</evidence>
<evidence type="ECO:0000256" key="14">
    <source>
        <dbReference type="ARBA" id="ARBA00025284"/>
    </source>
</evidence>
<organism evidence="18 19">
    <name type="scientific">Cocos nucifera</name>
    <name type="common">Coconut palm</name>
    <dbReference type="NCBI Taxonomy" id="13894"/>
    <lineage>
        <taxon>Eukaryota</taxon>
        <taxon>Viridiplantae</taxon>
        <taxon>Streptophyta</taxon>
        <taxon>Embryophyta</taxon>
        <taxon>Tracheophyta</taxon>
        <taxon>Spermatophyta</taxon>
        <taxon>Magnoliopsida</taxon>
        <taxon>Liliopsida</taxon>
        <taxon>Arecaceae</taxon>
        <taxon>Arecoideae</taxon>
        <taxon>Cocoseae</taxon>
        <taxon>Attaleinae</taxon>
        <taxon>Cocos</taxon>
    </lineage>
</organism>
<reference evidence="18" key="2">
    <citation type="submission" date="2019-07" db="EMBL/GenBank/DDBJ databases">
        <authorList>
            <person name="Yang Y."/>
            <person name="Bocs S."/>
            <person name="Baudouin L."/>
        </authorList>
    </citation>
    <scope>NUCLEOTIDE SEQUENCE</scope>
    <source>
        <tissue evidence="18">Spear leaf of Hainan Tall coconut</tissue>
    </source>
</reference>
<keyword evidence="8 16" id="KW-0812">Transmembrane</keyword>
<feature type="compositionally biased region" description="Acidic residues" evidence="15">
    <location>
        <begin position="7"/>
        <end position="21"/>
    </location>
</feature>
<evidence type="ECO:0000256" key="7">
    <source>
        <dbReference type="ARBA" id="ARBA00022490"/>
    </source>
</evidence>
<feature type="region of interest" description="Disordered" evidence="15">
    <location>
        <begin position="1"/>
        <end position="50"/>
    </location>
</feature>
<evidence type="ECO:0000313" key="18">
    <source>
        <dbReference type="EMBL" id="KAG1328056.1"/>
    </source>
</evidence>
<evidence type="ECO:0000256" key="2">
    <source>
        <dbReference type="ARBA" id="ARBA00004412"/>
    </source>
</evidence>
<dbReference type="Pfam" id="PF25574">
    <property type="entry name" value="TPR_IMB1"/>
    <property type="match status" value="1"/>
</dbReference>
<dbReference type="InterPro" id="IPR058584">
    <property type="entry name" value="IMB1_TNPO1-like_TPR"/>
</dbReference>
<dbReference type="GO" id="GO:0015095">
    <property type="term" value="F:magnesium ion transmembrane transporter activity"/>
    <property type="evidence" value="ECO:0007669"/>
    <property type="project" value="InterPro"/>
</dbReference>
<keyword evidence="10" id="KW-0967">Endosome</keyword>
<dbReference type="Proteomes" id="UP000797356">
    <property type="component" value="Chromosome 1"/>
</dbReference>
<feature type="transmembrane region" description="Helical" evidence="16">
    <location>
        <begin position="765"/>
        <end position="782"/>
    </location>
</feature>
<feature type="transmembrane region" description="Helical" evidence="16">
    <location>
        <begin position="825"/>
        <end position="844"/>
    </location>
</feature>
<evidence type="ECO:0000259" key="17">
    <source>
        <dbReference type="Pfam" id="PF25574"/>
    </source>
</evidence>
<dbReference type="InterPro" id="IPR008521">
    <property type="entry name" value="Mg_trans_NIPA"/>
</dbReference>
<dbReference type="InterPro" id="IPR016024">
    <property type="entry name" value="ARM-type_fold"/>
</dbReference>